<feature type="binding site" evidence="4">
    <location>
        <begin position="25"/>
        <end position="29"/>
    </location>
    <ligand>
        <name>GTP</name>
        <dbReference type="ChEBI" id="CHEBI:37565"/>
    </ligand>
</feature>
<comment type="subcellular location">
    <subcellularLocation>
        <location evidence="4">Cytoplasm</location>
    </subcellularLocation>
    <text evidence="4">Assembles at midcell at the inner surface of the cytoplasmic membrane.</text>
</comment>
<evidence type="ECO:0000256" key="3">
    <source>
        <dbReference type="ARBA" id="ARBA00023134"/>
    </source>
</evidence>
<protein>
    <recommendedName>
        <fullName evidence="4 5">Cell division protein FtsZ</fullName>
    </recommendedName>
</protein>
<dbReference type="CDD" id="cd02201">
    <property type="entry name" value="FtsZ_type1"/>
    <property type="match status" value="1"/>
</dbReference>
<feature type="region of interest" description="Disordered" evidence="7">
    <location>
        <begin position="322"/>
        <end position="350"/>
    </location>
</feature>
<dbReference type="FunFam" id="3.40.50.1440:FF:000001">
    <property type="entry name" value="Cell division protein FtsZ"/>
    <property type="match status" value="1"/>
</dbReference>
<feature type="region of interest" description="Disordered" evidence="7">
    <location>
        <begin position="396"/>
        <end position="420"/>
    </location>
</feature>
<dbReference type="Pfam" id="PF00091">
    <property type="entry name" value="Tubulin"/>
    <property type="match status" value="1"/>
</dbReference>
<dbReference type="AlphaFoldDB" id="A0A2A4SQQ5"/>
<organism evidence="10 11">
    <name type="scientific">SAR324 cluster bacterium</name>
    <dbReference type="NCBI Taxonomy" id="2024889"/>
    <lineage>
        <taxon>Bacteria</taxon>
        <taxon>Deltaproteobacteria</taxon>
        <taxon>SAR324 cluster</taxon>
    </lineage>
</organism>
<dbReference type="GO" id="GO:0003924">
    <property type="term" value="F:GTPase activity"/>
    <property type="evidence" value="ECO:0007669"/>
    <property type="project" value="UniProtKB-UniRule"/>
</dbReference>
<comment type="caution">
    <text evidence="10">The sequence shown here is derived from an EMBL/GenBank/DDBJ whole genome shotgun (WGS) entry which is preliminary data.</text>
</comment>
<dbReference type="Pfam" id="PF12327">
    <property type="entry name" value="FtsZ_C"/>
    <property type="match status" value="1"/>
</dbReference>
<dbReference type="GO" id="GO:0005525">
    <property type="term" value="F:GTP binding"/>
    <property type="evidence" value="ECO:0007669"/>
    <property type="project" value="UniProtKB-UniRule"/>
</dbReference>
<keyword evidence="4 6" id="KW-0132">Cell division</keyword>
<dbReference type="EMBL" id="NVSR01000138">
    <property type="protein sequence ID" value="PCI23663.1"/>
    <property type="molecule type" value="Genomic_DNA"/>
</dbReference>
<reference evidence="11" key="1">
    <citation type="submission" date="2017-08" db="EMBL/GenBank/DDBJ databases">
        <title>A dynamic microbial community with high functional redundancy inhabits the cold, oxic subseafloor aquifer.</title>
        <authorList>
            <person name="Tully B.J."/>
            <person name="Wheat C.G."/>
            <person name="Glazer B.T."/>
            <person name="Huber J.A."/>
        </authorList>
    </citation>
    <scope>NUCLEOTIDE SEQUENCE [LARGE SCALE GENOMIC DNA]</scope>
</reference>
<dbReference type="InterPro" id="IPR037103">
    <property type="entry name" value="Tubulin/FtsZ-like_C"/>
</dbReference>
<feature type="binding site" evidence="4">
    <location>
        <position position="143"/>
    </location>
    <ligand>
        <name>GTP</name>
        <dbReference type="ChEBI" id="CHEBI:37565"/>
    </ligand>
</feature>
<dbReference type="PANTHER" id="PTHR30314:SF3">
    <property type="entry name" value="MITOCHONDRIAL DIVISION PROTEIN FSZA"/>
    <property type="match status" value="1"/>
</dbReference>
<dbReference type="Gene3D" id="3.40.50.1440">
    <property type="entry name" value="Tubulin/FtsZ, GTPase domain"/>
    <property type="match status" value="1"/>
</dbReference>
<dbReference type="GO" id="GO:0005737">
    <property type="term" value="C:cytoplasm"/>
    <property type="evidence" value="ECO:0007669"/>
    <property type="project" value="UniProtKB-SubCell"/>
</dbReference>
<dbReference type="InterPro" id="IPR018316">
    <property type="entry name" value="Tubulin/FtsZ_2-layer-sand-dom"/>
</dbReference>
<dbReference type="PROSITE" id="PS01135">
    <property type="entry name" value="FTSZ_2"/>
    <property type="match status" value="1"/>
</dbReference>
<dbReference type="Gene3D" id="3.30.1330.20">
    <property type="entry name" value="Tubulin/FtsZ, C-terminal domain"/>
    <property type="match status" value="1"/>
</dbReference>
<dbReference type="PRINTS" id="PR00423">
    <property type="entry name" value="CELLDVISFTSZ"/>
</dbReference>
<dbReference type="GO" id="GO:0051258">
    <property type="term" value="P:protein polymerization"/>
    <property type="evidence" value="ECO:0007669"/>
    <property type="project" value="UniProtKB-UniRule"/>
</dbReference>
<dbReference type="SMART" id="SM00865">
    <property type="entry name" value="Tubulin_C"/>
    <property type="match status" value="1"/>
</dbReference>
<dbReference type="GO" id="GO:0043093">
    <property type="term" value="P:FtsZ-dependent cytokinesis"/>
    <property type="evidence" value="ECO:0007669"/>
    <property type="project" value="UniProtKB-UniRule"/>
</dbReference>
<dbReference type="InterPro" id="IPR036525">
    <property type="entry name" value="Tubulin/FtsZ_GTPase_sf"/>
</dbReference>
<dbReference type="PANTHER" id="PTHR30314">
    <property type="entry name" value="CELL DIVISION PROTEIN FTSZ-RELATED"/>
    <property type="match status" value="1"/>
</dbReference>
<dbReference type="InterPro" id="IPR003008">
    <property type="entry name" value="Tubulin_FtsZ_GTPase"/>
</dbReference>
<dbReference type="SUPFAM" id="SSF55307">
    <property type="entry name" value="Tubulin C-terminal domain-like"/>
    <property type="match status" value="1"/>
</dbReference>
<keyword evidence="4" id="KW-0963">Cytoplasm</keyword>
<feature type="binding site" evidence="4">
    <location>
        <begin position="112"/>
        <end position="114"/>
    </location>
    <ligand>
        <name>GTP</name>
        <dbReference type="ChEBI" id="CHEBI:37565"/>
    </ligand>
</feature>
<dbReference type="SUPFAM" id="SSF52490">
    <property type="entry name" value="Tubulin nucleotide-binding domain-like"/>
    <property type="match status" value="1"/>
</dbReference>
<dbReference type="InterPro" id="IPR024757">
    <property type="entry name" value="FtsZ_C"/>
</dbReference>
<keyword evidence="3 4" id="KW-0342">GTP-binding</keyword>
<dbReference type="InterPro" id="IPR045061">
    <property type="entry name" value="FtsZ/CetZ"/>
</dbReference>
<name>A0A2A4SQQ5_9DELT</name>
<dbReference type="SMART" id="SM00864">
    <property type="entry name" value="Tubulin"/>
    <property type="match status" value="1"/>
</dbReference>
<feature type="domain" description="Tubulin/FtsZ GTPase" evidence="8">
    <location>
        <begin position="17"/>
        <end position="209"/>
    </location>
</feature>
<comment type="function">
    <text evidence="4 6">Essential cell division protein that forms a contractile ring structure (Z ring) at the future cell division site. The regulation of the ring assembly controls the timing and the location of cell division. One of the functions of the FtsZ ring is to recruit other cell division proteins to the septum to produce a new cell wall between the dividing cells. Binds GTP and shows GTPase activity.</text>
</comment>
<evidence type="ECO:0000313" key="11">
    <source>
        <dbReference type="Proteomes" id="UP000218113"/>
    </source>
</evidence>
<evidence type="ECO:0000256" key="5">
    <source>
        <dbReference type="NCBIfam" id="TIGR00065"/>
    </source>
</evidence>
<dbReference type="InterPro" id="IPR020805">
    <property type="entry name" value="Cell_div_FtsZ_CS"/>
</dbReference>
<gene>
    <name evidence="4" type="primary">ftsZ</name>
    <name evidence="10" type="ORF">COB67_12520</name>
</gene>
<dbReference type="HAMAP" id="MF_00909">
    <property type="entry name" value="FtsZ"/>
    <property type="match status" value="1"/>
</dbReference>
<dbReference type="InterPro" id="IPR000158">
    <property type="entry name" value="Cell_div_FtsZ"/>
</dbReference>
<keyword evidence="4 6" id="KW-0717">Septation</keyword>
<evidence type="ECO:0000256" key="2">
    <source>
        <dbReference type="ARBA" id="ARBA00022741"/>
    </source>
</evidence>
<feature type="compositionally biased region" description="Basic and acidic residues" evidence="7">
    <location>
        <begin position="404"/>
        <end position="420"/>
    </location>
</feature>
<proteinExistence type="inferred from homology"/>
<dbReference type="NCBIfam" id="TIGR00065">
    <property type="entry name" value="ftsZ"/>
    <property type="match status" value="1"/>
</dbReference>
<feature type="domain" description="Tubulin/FtsZ 2-layer sandwich" evidence="9">
    <location>
        <begin position="211"/>
        <end position="329"/>
    </location>
</feature>
<feature type="binding site" evidence="4">
    <location>
        <position position="191"/>
    </location>
    <ligand>
        <name>GTP</name>
        <dbReference type="ChEBI" id="CHEBI:37565"/>
    </ligand>
</feature>
<comment type="similarity">
    <text evidence="1 4 6">Belongs to the FtsZ family.</text>
</comment>
<evidence type="ECO:0000256" key="4">
    <source>
        <dbReference type="HAMAP-Rule" id="MF_00909"/>
    </source>
</evidence>
<sequence>MTIDNIQFQPIQTGLPTIKVIGVGGGGGNVVNRMVDDNIKGVQYISANTDVMVLNSSKADLTIPLGAKITKGLGAGMKPDVGRMAAEEDLDAIKAILDDTDLVFIAAGMGGGTGTGAAPVIAEIAKERKILTVGVVTTPFRFEGSKRARIAEAGIEELRKHVDTLMVIPNNKLLEIASPKTTMTEAFSIADDVLKQAISGITNLINLEGVINLDFADLKTVMSNKGRAIMGTGVDTGENRGFEAAKKAISSPLLSDKPISGATGVIINIVADEQFSLLDAEAAAELIQSSADQDADVIFGLVYDPKKTDEVAITVIATGFDNQDDEPEKESLSTPLRVSKSVKAQESHPIETDIPSVPQVKRELIPKIPPKKEVIEEMIELDADEIVLREVETTLHRPGQVQSAEDKHSGKGTMDPKDYDIPAFMRHKRWQR</sequence>
<evidence type="ECO:0000259" key="8">
    <source>
        <dbReference type="SMART" id="SM00864"/>
    </source>
</evidence>
<evidence type="ECO:0000256" key="7">
    <source>
        <dbReference type="SAM" id="MobiDB-lite"/>
    </source>
</evidence>
<feature type="binding site" evidence="4">
    <location>
        <position position="147"/>
    </location>
    <ligand>
        <name>GTP</name>
        <dbReference type="ChEBI" id="CHEBI:37565"/>
    </ligand>
</feature>
<evidence type="ECO:0000256" key="1">
    <source>
        <dbReference type="ARBA" id="ARBA00009690"/>
    </source>
</evidence>
<dbReference type="Proteomes" id="UP000218113">
    <property type="component" value="Unassembled WGS sequence"/>
</dbReference>
<dbReference type="GO" id="GO:0000917">
    <property type="term" value="P:division septum assembly"/>
    <property type="evidence" value="ECO:0007669"/>
    <property type="project" value="UniProtKB-KW"/>
</dbReference>
<dbReference type="InterPro" id="IPR008280">
    <property type="entry name" value="Tub_FtsZ_C"/>
</dbReference>
<keyword evidence="4 6" id="KW-0131">Cell cycle</keyword>
<evidence type="ECO:0000256" key="6">
    <source>
        <dbReference type="RuleBase" id="RU000631"/>
    </source>
</evidence>
<comment type="subunit">
    <text evidence="4">Homodimer. Polymerizes to form a dynamic ring structure in a strictly GTP-dependent manner. Interacts directly with several other division proteins.</text>
</comment>
<evidence type="ECO:0000313" key="10">
    <source>
        <dbReference type="EMBL" id="PCI23663.1"/>
    </source>
</evidence>
<evidence type="ECO:0000259" key="9">
    <source>
        <dbReference type="SMART" id="SM00865"/>
    </source>
</evidence>
<dbReference type="GO" id="GO:0032153">
    <property type="term" value="C:cell division site"/>
    <property type="evidence" value="ECO:0007669"/>
    <property type="project" value="UniProtKB-UniRule"/>
</dbReference>
<accession>A0A2A4SQQ5</accession>
<keyword evidence="2 4" id="KW-0547">Nucleotide-binding</keyword>